<dbReference type="RefSeq" id="WP_013147246.1">
    <property type="nucleotide sequence ID" value="NC_014207.1"/>
</dbReference>
<protein>
    <recommendedName>
        <fullName evidence="3">MerR family transcriptional regulator</fullName>
    </recommendedName>
</protein>
<gene>
    <name evidence="1" type="ordered locus">M301_0546</name>
</gene>
<dbReference type="EMBL" id="CP002056">
    <property type="protein sequence ID" value="ADI28930.1"/>
    <property type="molecule type" value="Genomic_DNA"/>
</dbReference>
<dbReference type="Proteomes" id="UP000000383">
    <property type="component" value="Chromosome"/>
</dbReference>
<dbReference type="Pfam" id="PF13591">
    <property type="entry name" value="MerR_2"/>
    <property type="match status" value="1"/>
</dbReference>
<evidence type="ECO:0000313" key="1">
    <source>
        <dbReference type="EMBL" id="ADI28930.1"/>
    </source>
</evidence>
<dbReference type="Gene3D" id="1.10.1660.10">
    <property type="match status" value="1"/>
</dbReference>
<reference evidence="2" key="1">
    <citation type="submission" date="2010-05" db="EMBL/GenBank/DDBJ databases">
        <title>Complete sequence of Methylotenera sp. 301.</title>
        <authorList>
            <person name="Lucas S."/>
            <person name="Copeland A."/>
            <person name="Lapidus A."/>
            <person name="Cheng J.-F."/>
            <person name="Bruce D."/>
            <person name="Goodwin L."/>
            <person name="Pitluck S."/>
            <person name="Clum A."/>
            <person name="Land M."/>
            <person name="Hauser L."/>
            <person name="Kyrpides N."/>
            <person name="Ivanova N."/>
            <person name="Chistoservova L."/>
            <person name="Kalyuzhnaya M."/>
            <person name="Woyke T."/>
        </authorList>
    </citation>
    <scope>NUCLEOTIDE SEQUENCE [LARGE SCALE GENOMIC DNA]</scope>
    <source>
        <strain evidence="2">301</strain>
    </source>
</reference>
<dbReference type="OrthoDB" id="8776701at2"/>
<evidence type="ECO:0000313" key="2">
    <source>
        <dbReference type="Proteomes" id="UP000000383"/>
    </source>
</evidence>
<proteinExistence type="predicted"/>
<dbReference type="KEGG" id="meh:M301_0546"/>
<keyword evidence="2" id="KW-1185">Reference proteome</keyword>
<organism evidence="1 2">
    <name type="scientific">Methylotenera versatilis (strain 301)</name>
    <dbReference type="NCBI Taxonomy" id="666681"/>
    <lineage>
        <taxon>Bacteria</taxon>
        <taxon>Pseudomonadati</taxon>
        <taxon>Pseudomonadota</taxon>
        <taxon>Betaproteobacteria</taxon>
        <taxon>Nitrosomonadales</taxon>
        <taxon>Methylophilaceae</taxon>
        <taxon>Methylotenera</taxon>
    </lineage>
</organism>
<dbReference type="STRING" id="666681.M301_0546"/>
<dbReference type="AlphaFoldDB" id="D7DMZ1"/>
<evidence type="ECO:0008006" key="3">
    <source>
        <dbReference type="Google" id="ProtNLM"/>
    </source>
</evidence>
<name>D7DMZ1_METV0</name>
<dbReference type="eggNOG" id="COG0789">
    <property type="taxonomic scope" value="Bacteria"/>
</dbReference>
<accession>D7DMZ1</accession>
<sequence>MNIDFTELVWLDKHHEVSLDELAELSGLAEEDLRHLVDSGALIPTNPDEERLHFSGHCVVSIRTLSRLKQDFELEPNAFALTLVFLERIRTLESKLRAVNPGSSE</sequence>
<dbReference type="HOGENOM" id="CLU_144710_1_0_4"/>
<reference evidence="1 2" key="2">
    <citation type="journal article" date="2011" name="J. Bacteriol.">
        <title>Genomes of three methylotrophs from a single niche uncover genetic and metabolic divergence of Methylophilaceae.</title>
        <authorList>
            <person name="Lapidus A."/>
            <person name="Clum A."/>
            <person name="Labutti K."/>
            <person name="Kaluzhnaya M.G."/>
            <person name="Lim S."/>
            <person name="Beck D.A."/>
            <person name="Glavina Del Rio T."/>
            <person name="Nolan M."/>
            <person name="Mavromatis K."/>
            <person name="Huntemann M."/>
            <person name="Lucas S."/>
            <person name="Lidstrom M.E."/>
            <person name="Ivanova N."/>
            <person name="Chistoserdova L."/>
        </authorList>
    </citation>
    <scope>NUCLEOTIDE SEQUENCE [LARGE SCALE GENOMIC DNA]</scope>
    <source>
        <strain evidence="1 2">301</strain>
    </source>
</reference>